<dbReference type="Pfam" id="PF11207">
    <property type="entry name" value="DUF2989"/>
    <property type="match status" value="1"/>
</dbReference>
<evidence type="ECO:0008006" key="3">
    <source>
        <dbReference type="Google" id="ProtNLM"/>
    </source>
</evidence>
<comment type="caution">
    <text evidence="1">The sequence shown here is derived from an EMBL/GenBank/DDBJ whole genome shotgun (WGS) entry which is preliminary data.</text>
</comment>
<proteinExistence type="predicted"/>
<evidence type="ECO:0000313" key="1">
    <source>
        <dbReference type="EMBL" id="EAR28614.1"/>
    </source>
</evidence>
<dbReference type="InterPro" id="IPR021372">
    <property type="entry name" value="DUF2989"/>
</dbReference>
<dbReference type="AlphaFoldDB" id="A4CB56"/>
<protein>
    <recommendedName>
        <fullName evidence="3">DUF2989 domain-containing protein</fullName>
    </recommendedName>
</protein>
<keyword evidence="2" id="KW-1185">Reference proteome</keyword>
<dbReference type="HOGENOM" id="CLU_086975_0_0_6"/>
<dbReference type="eggNOG" id="ENOG502Z7JD">
    <property type="taxonomic scope" value="Bacteria"/>
</dbReference>
<dbReference type="Proteomes" id="UP000006201">
    <property type="component" value="Unassembled WGS sequence"/>
</dbReference>
<dbReference type="RefSeq" id="WP_009840440.1">
    <property type="nucleotide sequence ID" value="NZ_CH959301.1"/>
</dbReference>
<dbReference type="STRING" id="87626.PTD2_22402"/>
<dbReference type="PROSITE" id="PS51257">
    <property type="entry name" value="PROKAR_LIPOPROTEIN"/>
    <property type="match status" value="1"/>
</dbReference>
<dbReference type="EMBL" id="AAOH01000004">
    <property type="protein sequence ID" value="EAR28614.1"/>
    <property type="molecule type" value="Genomic_DNA"/>
</dbReference>
<gene>
    <name evidence="1" type="ORF">PTD2_22402</name>
</gene>
<accession>A4CB56</accession>
<evidence type="ECO:0000313" key="2">
    <source>
        <dbReference type="Proteomes" id="UP000006201"/>
    </source>
</evidence>
<sequence length="264" mass="30279">MKLAYLLFLSTLLLVGCDSQISVREVCEQSPLMCEDLNTDGHCNFERSDVIVARYYEKQQPTDVNKFTLLNGFEKYSKCIHLASGIEHIKLKDKKTSRMNGYLTSLKEIKRLSQETVNSQLPQLLYYHWSRNGSEQALEQLLQQENQPSMQTSELQFLLATYYIKFDLDKTITLLYRSLELYKGDKPINQEIFTTLVNLFYKQKNYKNAYIWGLIAQESGGAKIDLAGLENLLAGEGKSIESLEDLADKTLSDIQDGKFVSPRN</sequence>
<dbReference type="OrthoDB" id="5900133at2"/>
<organism evidence="1 2">
    <name type="scientific">Pseudoalteromonas tunicata D2</name>
    <dbReference type="NCBI Taxonomy" id="87626"/>
    <lineage>
        <taxon>Bacteria</taxon>
        <taxon>Pseudomonadati</taxon>
        <taxon>Pseudomonadota</taxon>
        <taxon>Gammaproteobacteria</taxon>
        <taxon>Alteromonadales</taxon>
        <taxon>Pseudoalteromonadaceae</taxon>
        <taxon>Pseudoalteromonas</taxon>
    </lineage>
</organism>
<name>A4CB56_9GAMM</name>
<reference evidence="1 2" key="1">
    <citation type="submission" date="2006-02" db="EMBL/GenBank/DDBJ databases">
        <authorList>
            <person name="Moran M.A."/>
            <person name="Kjelleberg S."/>
            <person name="Egan S."/>
            <person name="Saunders N."/>
            <person name="Thomas T."/>
            <person name="Ferriera S."/>
            <person name="Johnson J."/>
            <person name="Kravitz S."/>
            <person name="Halpern A."/>
            <person name="Remington K."/>
            <person name="Beeson K."/>
            <person name="Tran B."/>
            <person name="Rogers Y.-H."/>
            <person name="Friedman R."/>
            <person name="Venter J.C."/>
        </authorList>
    </citation>
    <scope>NUCLEOTIDE SEQUENCE [LARGE SCALE GENOMIC DNA]</scope>
    <source>
        <strain evidence="1 2">D2</strain>
    </source>
</reference>